<name>A0A7G5XCX6_9BACT</name>
<reference evidence="2" key="1">
    <citation type="submission" date="2020-08" db="EMBL/GenBank/DDBJ databases">
        <title>Lacibacter sp. S13-6-6 genome sequencing.</title>
        <authorList>
            <person name="Jin L."/>
        </authorList>
    </citation>
    <scope>NUCLEOTIDE SEQUENCE [LARGE SCALE GENOMIC DNA]</scope>
    <source>
        <strain evidence="2">S13-6-6</strain>
    </source>
</reference>
<accession>A0A7G5XCX6</accession>
<dbReference type="KEGG" id="lacs:H4075_14735"/>
<dbReference type="RefSeq" id="WP_182801594.1">
    <property type="nucleotide sequence ID" value="NZ_CP060007.1"/>
</dbReference>
<dbReference type="EMBL" id="CP060007">
    <property type="protein sequence ID" value="QNA43329.1"/>
    <property type="molecule type" value="Genomic_DNA"/>
</dbReference>
<keyword evidence="2" id="KW-1185">Reference proteome</keyword>
<evidence type="ECO:0000313" key="1">
    <source>
        <dbReference type="EMBL" id="QNA43329.1"/>
    </source>
</evidence>
<protein>
    <submittedName>
        <fullName evidence="1">Uncharacterized protein</fullName>
    </submittedName>
</protein>
<evidence type="ECO:0000313" key="2">
    <source>
        <dbReference type="Proteomes" id="UP000515344"/>
    </source>
</evidence>
<sequence length="144" mass="15454">MSVILTEADLADAIELAEQKHKKDGVLLVEEFNQALLSLKPVNVLKNIFTEITTSGELKDNLVNTSAGVAAGYAAKMLVAGKSAGLVRNIAGNALQFGISNVVSRNPETIKLIGNTLLLFGKQLFRKKQAPDLLNHQLNNESVS</sequence>
<dbReference type="AlphaFoldDB" id="A0A7G5XCX6"/>
<gene>
    <name evidence="1" type="ORF">H4075_14735</name>
</gene>
<proteinExistence type="predicted"/>
<organism evidence="1 2">
    <name type="scientific">Lacibacter sediminis</name>
    <dbReference type="NCBI Taxonomy" id="2760713"/>
    <lineage>
        <taxon>Bacteria</taxon>
        <taxon>Pseudomonadati</taxon>
        <taxon>Bacteroidota</taxon>
        <taxon>Chitinophagia</taxon>
        <taxon>Chitinophagales</taxon>
        <taxon>Chitinophagaceae</taxon>
        <taxon>Lacibacter</taxon>
    </lineage>
</organism>
<dbReference type="Proteomes" id="UP000515344">
    <property type="component" value="Chromosome"/>
</dbReference>